<sequence length="36" mass="4061">MQLCVAQCTPRIAQHSQVGDMGITLRMQLTMSQGYY</sequence>
<evidence type="ECO:0000313" key="1">
    <source>
        <dbReference type="EMBL" id="JAH05147.1"/>
    </source>
</evidence>
<dbReference type="AlphaFoldDB" id="A0A0E9PLG9"/>
<accession>A0A0E9PLG9</accession>
<protein>
    <submittedName>
        <fullName evidence="1">Uncharacterized protein</fullName>
    </submittedName>
</protein>
<organism evidence="1">
    <name type="scientific">Anguilla anguilla</name>
    <name type="common">European freshwater eel</name>
    <name type="synonym">Muraena anguilla</name>
    <dbReference type="NCBI Taxonomy" id="7936"/>
    <lineage>
        <taxon>Eukaryota</taxon>
        <taxon>Metazoa</taxon>
        <taxon>Chordata</taxon>
        <taxon>Craniata</taxon>
        <taxon>Vertebrata</taxon>
        <taxon>Euteleostomi</taxon>
        <taxon>Actinopterygii</taxon>
        <taxon>Neopterygii</taxon>
        <taxon>Teleostei</taxon>
        <taxon>Anguilliformes</taxon>
        <taxon>Anguillidae</taxon>
        <taxon>Anguilla</taxon>
    </lineage>
</organism>
<proteinExistence type="predicted"/>
<reference evidence="1" key="1">
    <citation type="submission" date="2014-11" db="EMBL/GenBank/DDBJ databases">
        <authorList>
            <person name="Amaro Gonzalez C."/>
        </authorList>
    </citation>
    <scope>NUCLEOTIDE SEQUENCE</scope>
</reference>
<name>A0A0E9PLG9_ANGAN</name>
<reference evidence="1" key="2">
    <citation type="journal article" date="2015" name="Fish Shellfish Immunol.">
        <title>Early steps in the European eel (Anguilla anguilla)-Vibrio vulnificus interaction in the gills: Role of the RtxA13 toxin.</title>
        <authorList>
            <person name="Callol A."/>
            <person name="Pajuelo D."/>
            <person name="Ebbesson L."/>
            <person name="Teles M."/>
            <person name="MacKenzie S."/>
            <person name="Amaro C."/>
        </authorList>
    </citation>
    <scope>NUCLEOTIDE SEQUENCE</scope>
</reference>
<dbReference type="EMBL" id="GBXM01103430">
    <property type="protein sequence ID" value="JAH05147.1"/>
    <property type="molecule type" value="Transcribed_RNA"/>
</dbReference>